<feature type="chain" id="PRO_5043053023" description="Ecp2 effector protein-like domain-containing protein" evidence="1">
    <location>
        <begin position="19"/>
        <end position="220"/>
    </location>
</feature>
<evidence type="ECO:0000313" key="3">
    <source>
        <dbReference type="EMBL" id="KAK7728884.1"/>
    </source>
</evidence>
<sequence length="220" mass="23607">MFFAIIVLLVNLAYLGLPAVVPGSHQNAHDLMERTEVTFAWKHYPVHDCSLPKLDRNPPDHEILAADCLWLLTMITSNNGGFFELWAFDNPSYKPLLGYNTCVLAAYHNVTHNTSDYAAVGNEDIAIILSMVLANFQDDGRLPTVTGNITCGRNDTSLNLLIYNGLTGGSGGPVLASTTTMLGYAWSNATRTGTVPALPSVSELSSSSATFSPSPLVTSA</sequence>
<evidence type="ECO:0000259" key="2">
    <source>
        <dbReference type="Pfam" id="PF14856"/>
    </source>
</evidence>
<dbReference type="AlphaFoldDB" id="A0AAN9YC02"/>
<dbReference type="EMBL" id="JAJSPL020000077">
    <property type="protein sequence ID" value="KAK7728884.1"/>
    <property type="molecule type" value="Genomic_DNA"/>
</dbReference>
<evidence type="ECO:0000313" key="4">
    <source>
        <dbReference type="Proteomes" id="UP001320245"/>
    </source>
</evidence>
<feature type="signal peptide" evidence="1">
    <location>
        <begin position="1"/>
        <end position="18"/>
    </location>
</feature>
<feature type="domain" description="Ecp2 effector protein-like" evidence="2">
    <location>
        <begin position="60"/>
        <end position="151"/>
    </location>
</feature>
<dbReference type="Pfam" id="PF14856">
    <property type="entry name" value="Hce2"/>
    <property type="match status" value="1"/>
</dbReference>
<organism evidence="3 4">
    <name type="scientific">Cytospora paraplurivora</name>
    <dbReference type="NCBI Taxonomy" id="2898453"/>
    <lineage>
        <taxon>Eukaryota</taxon>
        <taxon>Fungi</taxon>
        <taxon>Dikarya</taxon>
        <taxon>Ascomycota</taxon>
        <taxon>Pezizomycotina</taxon>
        <taxon>Sordariomycetes</taxon>
        <taxon>Sordariomycetidae</taxon>
        <taxon>Diaporthales</taxon>
        <taxon>Cytosporaceae</taxon>
        <taxon>Cytospora</taxon>
    </lineage>
</organism>
<gene>
    <name evidence="3" type="ORF">SLS53_009347</name>
</gene>
<protein>
    <recommendedName>
        <fullName evidence="2">Ecp2 effector protein-like domain-containing protein</fullName>
    </recommendedName>
</protein>
<proteinExistence type="predicted"/>
<evidence type="ECO:0000256" key="1">
    <source>
        <dbReference type="SAM" id="SignalP"/>
    </source>
</evidence>
<keyword evidence="1" id="KW-0732">Signal</keyword>
<comment type="caution">
    <text evidence="3">The sequence shown here is derived from an EMBL/GenBank/DDBJ whole genome shotgun (WGS) entry which is preliminary data.</text>
</comment>
<reference evidence="3 4" key="1">
    <citation type="journal article" date="2023" name="PLoS ONE">
        <title>Cytospora paraplurivora sp. nov. isolated from orchards with fruit tree decline syndrome in Ontario, Canada.</title>
        <authorList>
            <person name="Ilyukhin E."/>
            <person name="Nguyen H.D.T."/>
            <person name="Castle A.J."/>
            <person name="Ellouze W."/>
        </authorList>
    </citation>
    <scope>NUCLEOTIDE SEQUENCE [LARGE SCALE GENOMIC DNA]</scope>
    <source>
        <strain evidence="3 4">FDS-564</strain>
    </source>
</reference>
<name>A0AAN9YC02_9PEZI</name>
<dbReference type="Proteomes" id="UP001320245">
    <property type="component" value="Unassembled WGS sequence"/>
</dbReference>
<accession>A0AAN9YC02</accession>
<dbReference type="InterPro" id="IPR029226">
    <property type="entry name" value="Ecp2-like"/>
</dbReference>
<keyword evidence="4" id="KW-1185">Reference proteome</keyword>